<evidence type="ECO:0000256" key="1">
    <source>
        <dbReference type="SAM" id="MobiDB-lite"/>
    </source>
</evidence>
<evidence type="ECO:0000259" key="3">
    <source>
        <dbReference type="Pfam" id="PF20237"/>
    </source>
</evidence>
<feature type="region of interest" description="Disordered" evidence="1">
    <location>
        <begin position="1"/>
        <end position="29"/>
    </location>
</feature>
<feature type="transmembrane region" description="Helical" evidence="2">
    <location>
        <begin position="269"/>
        <end position="290"/>
    </location>
</feature>
<comment type="caution">
    <text evidence="4">The sequence shown here is derived from an EMBL/GenBank/DDBJ whole genome shotgun (WGS) entry which is preliminary data.</text>
</comment>
<keyword evidence="2" id="KW-1133">Transmembrane helix</keyword>
<keyword evidence="2" id="KW-0812">Transmembrane</keyword>
<name>A0A163J8C7_DIDRA</name>
<evidence type="ECO:0000313" key="5">
    <source>
        <dbReference type="Proteomes" id="UP000076837"/>
    </source>
</evidence>
<gene>
    <name evidence="4" type="ORF">ST47_g2637</name>
</gene>
<dbReference type="PANTHER" id="PTHR34502">
    <property type="entry name" value="DUF6594 DOMAIN-CONTAINING PROTEIN-RELATED"/>
    <property type="match status" value="1"/>
</dbReference>
<feature type="transmembrane region" description="Helical" evidence="2">
    <location>
        <begin position="325"/>
        <end position="342"/>
    </location>
</feature>
<sequence length="343" mass="38711">MQADDQLYSSSEAENAFSPDMGRDQGPSTPLVPLVTLAITSVLHSSMSTTLSDMPRSERRINLEMGRSNLDPASTGDFRPSEQHRIEDLHYISEYLAQNSSKSAAVFRRYDKLAMYRIMGLSQELRALEHEHDELVKDGFYPEDVENHAGFDGRVDESLKHYYVTDDLLIAYSQVLHLEPPADRTVEAIDGHIINPKLHHGQDWWGHRLRYKLRGQETTQTFPDLVSLFTPAENDYISRGVDKFLYFLFTTPESTKGAKYVNEQKLQRFVTVIGTVIAIGFLIAAMWVLWRLKNDMIAKLATVTGFVVGFAGWLGFLTTAQRKDVIAATAAYAAVLVVFVSQQ</sequence>
<dbReference type="InterPro" id="IPR046529">
    <property type="entry name" value="DUF6594"/>
</dbReference>
<protein>
    <recommendedName>
        <fullName evidence="3">DUF6594 domain-containing protein</fullName>
    </recommendedName>
</protein>
<dbReference type="OrthoDB" id="3771629at2759"/>
<evidence type="ECO:0000256" key="2">
    <source>
        <dbReference type="SAM" id="Phobius"/>
    </source>
</evidence>
<dbReference type="PANTHER" id="PTHR34502:SF5">
    <property type="entry name" value="DUF6594 DOMAIN-CONTAINING PROTEIN"/>
    <property type="match status" value="1"/>
</dbReference>
<keyword evidence="5" id="KW-1185">Reference proteome</keyword>
<reference evidence="4 5" key="1">
    <citation type="journal article" date="2016" name="Sci. Rep.">
        <title>Draft genome sequencing and secretome analysis of fungal phytopathogen Ascochyta rabiei provides insight into the necrotrophic effector repertoire.</title>
        <authorList>
            <person name="Verma S."/>
            <person name="Gazara R.K."/>
            <person name="Nizam S."/>
            <person name="Parween S."/>
            <person name="Chattopadhyay D."/>
            <person name="Verma P.K."/>
        </authorList>
    </citation>
    <scope>NUCLEOTIDE SEQUENCE [LARGE SCALE GENOMIC DNA]</scope>
    <source>
        <strain evidence="4 5">ArDII</strain>
    </source>
</reference>
<dbReference type="Pfam" id="PF20237">
    <property type="entry name" value="DUF6594"/>
    <property type="match status" value="1"/>
</dbReference>
<proteinExistence type="predicted"/>
<feature type="domain" description="DUF6594" evidence="3">
    <location>
        <begin position="96"/>
        <end position="337"/>
    </location>
</feature>
<dbReference type="STRING" id="5454.A0A163J8C7"/>
<dbReference type="AlphaFoldDB" id="A0A163J8C7"/>
<dbReference type="Proteomes" id="UP000076837">
    <property type="component" value="Unassembled WGS sequence"/>
</dbReference>
<organism evidence="4 5">
    <name type="scientific">Didymella rabiei</name>
    <name type="common">Chickpea ascochyta blight fungus</name>
    <name type="synonym">Mycosphaerella rabiei</name>
    <dbReference type="NCBI Taxonomy" id="5454"/>
    <lineage>
        <taxon>Eukaryota</taxon>
        <taxon>Fungi</taxon>
        <taxon>Dikarya</taxon>
        <taxon>Ascomycota</taxon>
        <taxon>Pezizomycotina</taxon>
        <taxon>Dothideomycetes</taxon>
        <taxon>Pleosporomycetidae</taxon>
        <taxon>Pleosporales</taxon>
        <taxon>Pleosporineae</taxon>
        <taxon>Didymellaceae</taxon>
        <taxon>Ascochyta</taxon>
    </lineage>
</organism>
<dbReference type="EMBL" id="JYNV01000112">
    <property type="protein sequence ID" value="KZM26210.1"/>
    <property type="molecule type" value="Genomic_DNA"/>
</dbReference>
<keyword evidence="2" id="KW-0472">Membrane</keyword>
<accession>A0A163J8C7</accession>
<evidence type="ECO:0000313" key="4">
    <source>
        <dbReference type="EMBL" id="KZM26210.1"/>
    </source>
</evidence>
<feature type="transmembrane region" description="Helical" evidence="2">
    <location>
        <begin position="296"/>
        <end position="318"/>
    </location>
</feature>